<dbReference type="InterPro" id="IPR001173">
    <property type="entry name" value="Glyco_trans_2-like"/>
</dbReference>
<accession>A0A5R9DV11</accession>
<dbReference type="AlphaFoldDB" id="A0A5R9DV11"/>
<dbReference type="InterPro" id="IPR029044">
    <property type="entry name" value="Nucleotide-diphossugar_trans"/>
</dbReference>
<dbReference type="GO" id="GO:0016758">
    <property type="term" value="F:hexosyltransferase activity"/>
    <property type="evidence" value="ECO:0007669"/>
    <property type="project" value="UniProtKB-ARBA"/>
</dbReference>
<evidence type="ECO:0000259" key="1">
    <source>
        <dbReference type="Pfam" id="PF00535"/>
    </source>
</evidence>
<dbReference type="Gene3D" id="3.90.550.10">
    <property type="entry name" value="Spore Coat Polysaccharide Biosynthesis Protein SpsA, Chain A"/>
    <property type="match status" value="1"/>
</dbReference>
<keyword evidence="2" id="KW-0808">Transferase</keyword>
<dbReference type="CDD" id="cd00761">
    <property type="entry name" value="Glyco_tranf_GTA_type"/>
    <property type="match status" value="1"/>
</dbReference>
<reference evidence="2 3" key="1">
    <citation type="submission" date="2019-05" db="EMBL/GenBank/DDBJ databases">
        <title>The metagenome of a microbial culture collection derived from dairy environment covers the genomic content of the human microbiome.</title>
        <authorList>
            <person name="Roder T."/>
            <person name="Wuthrich D."/>
            <person name="Sattari Z."/>
            <person name="Von Ah U."/>
            <person name="Bar C."/>
            <person name="Ronchi F."/>
            <person name="Macpherson A.J."/>
            <person name="Ganal-Vonarburg S.C."/>
            <person name="Bruggmann R."/>
            <person name="Vergeres G."/>
        </authorList>
    </citation>
    <scope>NUCLEOTIDE SEQUENCE [LARGE SCALE GENOMIC DNA]</scope>
    <source>
        <strain evidence="2 3">FAM 24227</strain>
    </source>
</reference>
<organism evidence="2 3">
    <name type="scientific">Ruoffia tabacinasalis</name>
    <dbReference type="NCBI Taxonomy" id="87458"/>
    <lineage>
        <taxon>Bacteria</taxon>
        <taxon>Bacillati</taxon>
        <taxon>Bacillota</taxon>
        <taxon>Bacilli</taxon>
        <taxon>Lactobacillales</taxon>
        <taxon>Aerococcaceae</taxon>
        <taxon>Ruoffia</taxon>
    </lineage>
</organism>
<dbReference type="PANTHER" id="PTHR22916:SF3">
    <property type="entry name" value="UDP-GLCNAC:BETAGAL BETA-1,3-N-ACETYLGLUCOSAMINYLTRANSFERASE-LIKE PROTEIN 1"/>
    <property type="match status" value="1"/>
</dbReference>
<gene>
    <name evidence="2" type="ORF">FEZ33_08495</name>
</gene>
<dbReference type="OrthoDB" id="8773442at2"/>
<dbReference type="PANTHER" id="PTHR22916">
    <property type="entry name" value="GLYCOSYLTRANSFERASE"/>
    <property type="match status" value="1"/>
</dbReference>
<protein>
    <submittedName>
        <fullName evidence="2">Glycosyltransferase family 2 protein</fullName>
    </submittedName>
</protein>
<name>A0A5R9DV11_9LACT</name>
<feature type="domain" description="Glycosyltransferase 2-like" evidence="1">
    <location>
        <begin position="10"/>
        <end position="120"/>
    </location>
</feature>
<dbReference type="Proteomes" id="UP000306420">
    <property type="component" value="Unassembled WGS sequence"/>
</dbReference>
<dbReference type="RefSeq" id="WP_138404978.1">
    <property type="nucleotide sequence ID" value="NZ_VBSP01000031.1"/>
</dbReference>
<evidence type="ECO:0000313" key="2">
    <source>
        <dbReference type="EMBL" id="TLQ40313.1"/>
    </source>
</evidence>
<dbReference type="SUPFAM" id="SSF53448">
    <property type="entry name" value="Nucleotide-diphospho-sugar transferases"/>
    <property type="match status" value="1"/>
</dbReference>
<evidence type="ECO:0000313" key="3">
    <source>
        <dbReference type="Proteomes" id="UP000306420"/>
    </source>
</evidence>
<comment type="caution">
    <text evidence="2">The sequence shown here is derived from an EMBL/GenBank/DDBJ whole genome shotgun (WGS) entry which is preliminary data.</text>
</comment>
<sequence>MPTFEEGLVSIITPVYNAERFISETIVSVIKQSYTNWEMILVNDCSQDNSVEIIEGFAKEDKRIKLVTLAENSGAAVARNTGIENAKGRYIAFVDSDDCWSESKLTEQLVFMQEKQVGFTYTDLALINELGEVLKDRVNVPASFSYSELLKNTAIACSTVVIDRELIGDFRMPLVRKGQDTATWLMLMRERKVKAYGLQEVHNYYRQVQGSISSDRIGALKRTWNTYYNLEKLPLPKAVYYFSHYVLNAVLRRL</sequence>
<dbReference type="Pfam" id="PF00535">
    <property type="entry name" value="Glycos_transf_2"/>
    <property type="match status" value="1"/>
</dbReference>
<proteinExistence type="predicted"/>
<dbReference type="EMBL" id="VBSP01000031">
    <property type="protein sequence ID" value="TLQ40313.1"/>
    <property type="molecule type" value="Genomic_DNA"/>
</dbReference>